<dbReference type="InterPro" id="IPR006385">
    <property type="entry name" value="HAD_hydro_SerB1"/>
</dbReference>
<dbReference type="Gene3D" id="3.40.50.1000">
    <property type="entry name" value="HAD superfamily/HAD-like"/>
    <property type="match status" value="1"/>
</dbReference>
<dbReference type="NCBIfam" id="TIGR01490">
    <property type="entry name" value="HAD-SF-IB-hyp1"/>
    <property type="match status" value="1"/>
</dbReference>
<dbReference type="RefSeq" id="WP_115330674.1">
    <property type="nucleotide sequence ID" value="NZ_CAAAHP010000001.1"/>
</dbReference>
<name>A0A378JLB1_9GAMM</name>
<dbReference type="OrthoDB" id="9784466at2"/>
<reference evidence="1 2" key="1">
    <citation type="submission" date="2018-06" db="EMBL/GenBank/DDBJ databases">
        <authorList>
            <consortium name="Pathogen Informatics"/>
            <person name="Doyle S."/>
        </authorList>
    </citation>
    <scope>NUCLEOTIDE SEQUENCE [LARGE SCALE GENOMIC DNA]</scope>
    <source>
        <strain evidence="1 2">NCTC13316</strain>
    </source>
</reference>
<dbReference type="InterPro" id="IPR050582">
    <property type="entry name" value="HAD-like_SerB"/>
</dbReference>
<dbReference type="InterPro" id="IPR036412">
    <property type="entry name" value="HAD-like_sf"/>
</dbReference>
<keyword evidence="2" id="KW-1185">Reference proteome</keyword>
<evidence type="ECO:0000313" key="2">
    <source>
        <dbReference type="Proteomes" id="UP000254794"/>
    </source>
</evidence>
<proteinExistence type="predicted"/>
<protein>
    <submittedName>
        <fullName evidence="1">HAD hydrolase, family IB</fullName>
    </submittedName>
</protein>
<dbReference type="Gene3D" id="1.20.1440.100">
    <property type="entry name" value="SG protein - dephosphorylation function"/>
    <property type="match status" value="1"/>
</dbReference>
<dbReference type="GO" id="GO:0016787">
    <property type="term" value="F:hydrolase activity"/>
    <property type="evidence" value="ECO:0007669"/>
    <property type="project" value="UniProtKB-KW"/>
</dbReference>
<keyword evidence="1" id="KW-0378">Hydrolase</keyword>
<dbReference type="SUPFAM" id="SSF56784">
    <property type="entry name" value="HAD-like"/>
    <property type="match status" value="1"/>
</dbReference>
<dbReference type="InterPro" id="IPR023214">
    <property type="entry name" value="HAD_sf"/>
</dbReference>
<organism evidence="1 2">
    <name type="scientific">Legionella busanensis</name>
    <dbReference type="NCBI Taxonomy" id="190655"/>
    <lineage>
        <taxon>Bacteria</taxon>
        <taxon>Pseudomonadati</taxon>
        <taxon>Pseudomonadota</taxon>
        <taxon>Gammaproteobacteria</taxon>
        <taxon>Legionellales</taxon>
        <taxon>Legionellaceae</taxon>
        <taxon>Legionella</taxon>
    </lineage>
</organism>
<dbReference type="NCBIfam" id="TIGR01488">
    <property type="entry name" value="HAD-SF-IB"/>
    <property type="match status" value="1"/>
</dbReference>
<dbReference type="Proteomes" id="UP000254794">
    <property type="component" value="Unassembled WGS sequence"/>
</dbReference>
<dbReference type="PANTHER" id="PTHR43344">
    <property type="entry name" value="PHOSPHOSERINE PHOSPHATASE"/>
    <property type="match status" value="1"/>
</dbReference>
<dbReference type="AlphaFoldDB" id="A0A378JLB1"/>
<sequence>MTVGTEKVAAVAIFDFDGTITYKSTTLPFLKFIYKKSFFLKLMAKLPTILAYYSKRINIDQLNQAISTTFFQNLSRDFLYEAGQEFATQIIPTLVKKSAMECIKRHKDQGHYCILATSAYNIYIDYWAKNNGFDDLVSTKIAFNEKGLATGYLDGKSCYGTEKLQQVLNLIGTNTQVIYAYGDSSGDIPLLNYATFAHYQLFK</sequence>
<evidence type="ECO:0000313" key="1">
    <source>
        <dbReference type="EMBL" id="STX51009.1"/>
    </source>
</evidence>
<dbReference type="Pfam" id="PF12710">
    <property type="entry name" value="HAD"/>
    <property type="match status" value="1"/>
</dbReference>
<gene>
    <name evidence="1" type="ORF">NCTC13316_01098</name>
</gene>
<accession>A0A378JLB1</accession>
<dbReference type="EMBL" id="UGOD01000001">
    <property type="protein sequence ID" value="STX51009.1"/>
    <property type="molecule type" value="Genomic_DNA"/>
</dbReference>